<comment type="similarity">
    <text evidence="2">Belongs to the bacterial solute-binding protein 8 family.</text>
</comment>
<dbReference type="EMBL" id="FCOE02000046">
    <property type="protein sequence ID" value="SAK97233.1"/>
    <property type="molecule type" value="Genomic_DNA"/>
</dbReference>
<keyword evidence="3" id="KW-0813">Transport</keyword>
<dbReference type="InterPro" id="IPR002491">
    <property type="entry name" value="ABC_transptr_periplasmic_BD"/>
</dbReference>
<dbReference type="AlphaFoldDB" id="A0A158DRV1"/>
<dbReference type="Gene3D" id="3.40.50.1980">
    <property type="entry name" value="Nitrogenase molybdenum iron protein domain"/>
    <property type="match status" value="2"/>
</dbReference>
<dbReference type="GO" id="GO:0030288">
    <property type="term" value="C:outer membrane-bounded periplasmic space"/>
    <property type="evidence" value="ECO:0007669"/>
    <property type="project" value="TreeGrafter"/>
</dbReference>
<keyword evidence="4" id="KW-0408">Iron</keyword>
<sequence length="302" mass="31963">MTSQHRRTLLRGAAALFAFSPAASAIGRPAPRRIVVLNWELTETLLALGRAPVGIPLPAWYTNTIAVPPLPSNVADVGLLYPPNFDALLALAPDLLIVTPAHAGLLKPLRRIAPTLTLGAYMTDAHPYASLCAETRTMADALDSRARADALLASTVRVLSDVAARMPRGRPVVVADVIDERHLRVYGAGSLFDDVLAKIEMPNAANGHVRWTTNGMGSAVVPLPRLLDIPDADIALTQPLAPDIRAALASSPLWRALPAAREKRVAVLPIIAPYGGLTSMQRFAMAMADARVTIDNGGGGLA</sequence>
<dbReference type="SUPFAM" id="SSF53807">
    <property type="entry name" value="Helical backbone' metal receptor"/>
    <property type="match status" value="1"/>
</dbReference>
<comment type="caution">
    <text evidence="8">The sequence shown here is derived from an EMBL/GenBank/DDBJ whole genome shotgun (WGS) entry which is preliminary data.</text>
</comment>
<organism evidence="8 9">
    <name type="scientific">Caballeronia pedi</name>
    <dbReference type="NCBI Taxonomy" id="1777141"/>
    <lineage>
        <taxon>Bacteria</taxon>
        <taxon>Pseudomonadati</taxon>
        <taxon>Pseudomonadota</taxon>
        <taxon>Betaproteobacteria</taxon>
        <taxon>Burkholderiales</taxon>
        <taxon>Burkholderiaceae</taxon>
        <taxon>Caballeronia</taxon>
    </lineage>
</organism>
<evidence type="ECO:0000313" key="9">
    <source>
        <dbReference type="Proteomes" id="UP000054911"/>
    </source>
</evidence>
<keyword evidence="4" id="KW-0406">Ion transport</keyword>
<evidence type="ECO:0000256" key="1">
    <source>
        <dbReference type="ARBA" id="ARBA00004196"/>
    </source>
</evidence>
<dbReference type="Pfam" id="PF01497">
    <property type="entry name" value="Peripla_BP_2"/>
    <property type="match status" value="1"/>
</dbReference>
<accession>A0A158DRV1</accession>
<feature type="chain" id="PRO_5007624420" evidence="6">
    <location>
        <begin position="26"/>
        <end position="302"/>
    </location>
</feature>
<comment type="subcellular location">
    <subcellularLocation>
        <location evidence="1">Cell envelope</location>
    </subcellularLocation>
</comment>
<protein>
    <submittedName>
        <fullName evidence="8">Periplasmic binding protein</fullName>
    </submittedName>
</protein>
<dbReference type="InterPro" id="IPR051313">
    <property type="entry name" value="Bact_iron-sidero_bind"/>
</dbReference>
<dbReference type="PROSITE" id="PS50983">
    <property type="entry name" value="FE_B12_PBP"/>
    <property type="match status" value="1"/>
</dbReference>
<dbReference type="GO" id="GO:1901678">
    <property type="term" value="P:iron coordination entity transport"/>
    <property type="evidence" value="ECO:0007669"/>
    <property type="project" value="UniProtKB-ARBA"/>
</dbReference>
<proteinExistence type="inferred from homology"/>
<keyword evidence="9" id="KW-1185">Reference proteome</keyword>
<dbReference type="PRINTS" id="PR01715">
    <property type="entry name" value="FERRIBNDNGPP"/>
</dbReference>
<evidence type="ECO:0000256" key="6">
    <source>
        <dbReference type="SAM" id="SignalP"/>
    </source>
</evidence>
<evidence type="ECO:0000259" key="7">
    <source>
        <dbReference type="PROSITE" id="PS50983"/>
    </source>
</evidence>
<reference evidence="8" key="1">
    <citation type="submission" date="2016-01" db="EMBL/GenBank/DDBJ databases">
        <authorList>
            <person name="Peeters C."/>
        </authorList>
    </citation>
    <scope>NUCLEOTIDE SEQUENCE [LARGE SCALE GENOMIC DNA]</scope>
    <source>
        <strain evidence="8">LMG 29323</strain>
    </source>
</reference>
<dbReference type="PROSITE" id="PS51318">
    <property type="entry name" value="TAT"/>
    <property type="match status" value="1"/>
</dbReference>
<name>A0A158DRV1_9BURK</name>
<evidence type="ECO:0000256" key="2">
    <source>
        <dbReference type="ARBA" id="ARBA00008814"/>
    </source>
</evidence>
<evidence type="ECO:0000313" key="8">
    <source>
        <dbReference type="EMBL" id="SAK97233.1"/>
    </source>
</evidence>
<evidence type="ECO:0000256" key="4">
    <source>
        <dbReference type="ARBA" id="ARBA00022496"/>
    </source>
</evidence>
<dbReference type="InterPro" id="IPR006311">
    <property type="entry name" value="TAT_signal"/>
</dbReference>
<feature type="signal peptide" evidence="6">
    <location>
        <begin position="1"/>
        <end position="25"/>
    </location>
</feature>
<gene>
    <name evidence="8" type="ORF">AWB80_07320</name>
</gene>
<dbReference type="STRING" id="1777141.AWB80_07320"/>
<evidence type="ECO:0000256" key="3">
    <source>
        <dbReference type="ARBA" id="ARBA00022448"/>
    </source>
</evidence>
<dbReference type="PANTHER" id="PTHR30532:SF1">
    <property type="entry name" value="IRON(3+)-HYDROXAMATE-BINDING PROTEIN FHUD"/>
    <property type="match status" value="1"/>
</dbReference>
<dbReference type="Proteomes" id="UP000054911">
    <property type="component" value="Unassembled WGS sequence"/>
</dbReference>
<evidence type="ECO:0000256" key="5">
    <source>
        <dbReference type="ARBA" id="ARBA00022729"/>
    </source>
</evidence>
<dbReference type="PANTHER" id="PTHR30532">
    <property type="entry name" value="IRON III DICITRATE-BINDING PERIPLASMIC PROTEIN"/>
    <property type="match status" value="1"/>
</dbReference>
<dbReference type="OrthoDB" id="8891185at2"/>
<keyword evidence="5 6" id="KW-0732">Signal</keyword>
<feature type="domain" description="Fe/B12 periplasmic-binding" evidence="7">
    <location>
        <begin position="33"/>
        <end position="298"/>
    </location>
</feature>
<keyword evidence="4" id="KW-0410">Iron transport</keyword>